<dbReference type="EMBL" id="BLXT01005873">
    <property type="protein sequence ID" value="GFO27001.1"/>
    <property type="molecule type" value="Genomic_DNA"/>
</dbReference>
<sequence>MFYLPSTKSYLVEVVTFSLTCHAWTNSAGFQPSLLGLRRATMLYWCLGSLVQRAVRQSYSIALLPCNVTTTVPAITNFRALGQLDVTAFFLSKY</sequence>
<reference evidence="1 2" key="1">
    <citation type="journal article" date="2021" name="Elife">
        <title>Chloroplast acquisition without the gene transfer in kleptoplastic sea slugs, Plakobranchus ocellatus.</title>
        <authorList>
            <person name="Maeda T."/>
            <person name="Takahashi S."/>
            <person name="Yoshida T."/>
            <person name="Shimamura S."/>
            <person name="Takaki Y."/>
            <person name="Nagai Y."/>
            <person name="Toyoda A."/>
            <person name="Suzuki Y."/>
            <person name="Arimoto A."/>
            <person name="Ishii H."/>
            <person name="Satoh N."/>
            <person name="Nishiyama T."/>
            <person name="Hasebe M."/>
            <person name="Maruyama T."/>
            <person name="Minagawa J."/>
            <person name="Obokata J."/>
            <person name="Shigenobu S."/>
        </authorList>
    </citation>
    <scope>NUCLEOTIDE SEQUENCE [LARGE SCALE GENOMIC DNA]</scope>
</reference>
<accession>A0AAV4C6N5</accession>
<keyword evidence="2" id="KW-1185">Reference proteome</keyword>
<protein>
    <submittedName>
        <fullName evidence="1">Uncharacterized protein</fullName>
    </submittedName>
</protein>
<evidence type="ECO:0000313" key="1">
    <source>
        <dbReference type="EMBL" id="GFO27001.1"/>
    </source>
</evidence>
<proteinExistence type="predicted"/>
<name>A0AAV4C6N5_9GAST</name>
<dbReference type="AlphaFoldDB" id="A0AAV4C6N5"/>
<evidence type="ECO:0000313" key="2">
    <source>
        <dbReference type="Proteomes" id="UP000735302"/>
    </source>
</evidence>
<gene>
    <name evidence="1" type="ORF">PoB_005350600</name>
</gene>
<dbReference type="Proteomes" id="UP000735302">
    <property type="component" value="Unassembled WGS sequence"/>
</dbReference>
<organism evidence="1 2">
    <name type="scientific">Plakobranchus ocellatus</name>
    <dbReference type="NCBI Taxonomy" id="259542"/>
    <lineage>
        <taxon>Eukaryota</taxon>
        <taxon>Metazoa</taxon>
        <taxon>Spiralia</taxon>
        <taxon>Lophotrochozoa</taxon>
        <taxon>Mollusca</taxon>
        <taxon>Gastropoda</taxon>
        <taxon>Heterobranchia</taxon>
        <taxon>Euthyneura</taxon>
        <taxon>Panpulmonata</taxon>
        <taxon>Sacoglossa</taxon>
        <taxon>Placobranchoidea</taxon>
        <taxon>Plakobranchidae</taxon>
        <taxon>Plakobranchus</taxon>
    </lineage>
</organism>
<comment type="caution">
    <text evidence="1">The sequence shown here is derived from an EMBL/GenBank/DDBJ whole genome shotgun (WGS) entry which is preliminary data.</text>
</comment>